<comment type="subcellular location">
    <subcellularLocation>
        <location evidence="1">Cell membrane</location>
        <topology evidence="1">Multi-pass membrane protein</topology>
    </subcellularLocation>
</comment>
<dbReference type="SUPFAM" id="SSF52540">
    <property type="entry name" value="P-loop containing nucleoside triphosphate hydrolases"/>
    <property type="match status" value="1"/>
</dbReference>
<dbReference type="EMBL" id="DSDM01000037">
    <property type="protein sequence ID" value="HDQ88655.1"/>
    <property type="molecule type" value="Genomic_DNA"/>
</dbReference>
<evidence type="ECO:0000259" key="8">
    <source>
        <dbReference type="PROSITE" id="PS50893"/>
    </source>
</evidence>
<dbReference type="AlphaFoldDB" id="A0A7C1HIW4"/>
<dbReference type="GO" id="GO:0015421">
    <property type="term" value="F:ABC-type oligopeptide transporter activity"/>
    <property type="evidence" value="ECO:0007669"/>
    <property type="project" value="TreeGrafter"/>
</dbReference>
<evidence type="ECO:0000256" key="6">
    <source>
        <dbReference type="ARBA" id="ARBA00023136"/>
    </source>
</evidence>
<dbReference type="InterPro" id="IPR027417">
    <property type="entry name" value="P-loop_NTPase"/>
</dbReference>
<keyword evidence="2 7" id="KW-0812">Transmembrane</keyword>
<evidence type="ECO:0000256" key="1">
    <source>
        <dbReference type="ARBA" id="ARBA00004651"/>
    </source>
</evidence>
<dbReference type="PANTHER" id="PTHR43394:SF1">
    <property type="entry name" value="ATP-BINDING CASSETTE SUB-FAMILY B MEMBER 10, MITOCHONDRIAL"/>
    <property type="match status" value="1"/>
</dbReference>
<keyword evidence="5 7" id="KW-1133">Transmembrane helix</keyword>
<keyword evidence="4 10" id="KW-0067">ATP-binding</keyword>
<evidence type="ECO:0000313" key="10">
    <source>
        <dbReference type="EMBL" id="HDQ88655.1"/>
    </source>
</evidence>
<comment type="caution">
    <text evidence="10">The sequence shown here is derived from an EMBL/GenBank/DDBJ whole genome shotgun (WGS) entry which is preliminary data.</text>
</comment>
<evidence type="ECO:0000259" key="9">
    <source>
        <dbReference type="PROSITE" id="PS50929"/>
    </source>
</evidence>
<dbReference type="Proteomes" id="UP000886066">
    <property type="component" value="Unassembled WGS sequence"/>
</dbReference>
<gene>
    <name evidence="10" type="ORF">ENN92_00710</name>
</gene>
<dbReference type="InterPro" id="IPR011527">
    <property type="entry name" value="ABC1_TM_dom"/>
</dbReference>
<reference evidence="10" key="1">
    <citation type="journal article" date="2020" name="mSystems">
        <title>Genome- and Community-Level Interaction Insights into Carbon Utilization and Element Cycling Functions of Hydrothermarchaeota in Hydrothermal Sediment.</title>
        <authorList>
            <person name="Zhou Z."/>
            <person name="Liu Y."/>
            <person name="Xu W."/>
            <person name="Pan J."/>
            <person name="Luo Z.H."/>
            <person name="Li M."/>
        </authorList>
    </citation>
    <scope>NUCLEOTIDE SEQUENCE [LARGE SCALE GENOMIC DNA]</scope>
    <source>
        <strain evidence="10">SpSt-1219</strain>
    </source>
</reference>
<keyword evidence="6 7" id="KW-0472">Membrane</keyword>
<dbReference type="InterPro" id="IPR039421">
    <property type="entry name" value="Type_1_exporter"/>
</dbReference>
<accession>A0A7C1HIW4</accession>
<dbReference type="SUPFAM" id="SSF90123">
    <property type="entry name" value="ABC transporter transmembrane region"/>
    <property type="match status" value="1"/>
</dbReference>
<evidence type="ECO:0000256" key="4">
    <source>
        <dbReference type="ARBA" id="ARBA00022840"/>
    </source>
</evidence>
<feature type="transmembrane region" description="Helical" evidence="7">
    <location>
        <begin position="161"/>
        <end position="191"/>
    </location>
</feature>
<dbReference type="Gene3D" id="1.20.1560.10">
    <property type="entry name" value="ABC transporter type 1, transmembrane domain"/>
    <property type="match status" value="1"/>
</dbReference>
<dbReference type="GO" id="GO:0005524">
    <property type="term" value="F:ATP binding"/>
    <property type="evidence" value="ECO:0007669"/>
    <property type="project" value="UniProtKB-KW"/>
</dbReference>
<name>A0A7C1HIW4_UNCKA</name>
<evidence type="ECO:0000256" key="2">
    <source>
        <dbReference type="ARBA" id="ARBA00022692"/>
    </source>
</evidence>
<evidence type="ECO:0000256" key="5">
    <source>
        <dbReference type="ARBA" id="ARBA00022989"/>
    </source>
</evidence>
<feature type="transmembrane region" description="Helical" evidence="7">
    <location>
        <begin position="80"/>
        <end position="100"/>
    </location>
</feature>
<dbReference type="InterPro" id="IPR036640">
    <property type="entry name" value="ABC1_TM_sf"/>
</dbReference>
<dbReference type="Gene3D" id="3.40.50.300">
    <property type="entry name" value="P-loop containing nucleotide triphosphate hydrolases"/>
    <property type="match status" value="1"/>
</dbReference>
<dbReference type="InterPro" id="IPR003593">
    <property type="entry name" value="AAA+_ATPase"/>
</dbReference>
<feature type="domain" description="ABC transporter" evidence="8">
    <location>
        <begin position="361"/>
        <end position="609"/>
    </location>
</feature>
<dbReference type="PROSITE" id="PS50893">
    <property type="entry name" value="ABC_TRANSPORTER_2"/>
    <property type="match status" value="1"/>
</dbReference>
<dbReference type="InterPro" id="IPR003439">
    <property type="entry name" value="ABC_transporter-like_ATP-bd"/>
</dbReference>
<organism evidence="10">
    <name type="scientific">candidate division WWE3 bacterium</name>
    <dbReference type="NCBI Taxonomy" id="2053526"/>
    <lineage>
        <taxon>Bacteria</taxon>
        <taxon>Katanobacteria</taxon>
    </lineage>
</organism>
<sequence>MQSEKENSESHKDLKAKEALGIIRWAYSLLYKLEPKLTVVTTLTAIIRGIQGIGMTYIITRIMDMLVKSVQDPQAQISDIFPYLGTLLFFNIIVSILGYFDFTSNREFSTKIDYKTEIILAEQLTKLGISVLEDPDVNNKIFRARSSIHTLENYYKQSIRVLVYLIGFIVSLGIILFYIPIMVPIVLITSLPEYLIDKKFRKDIWSMYLDNTEKRRLAGENINQLTVTKSLPEIYVNGAYNFLLKKFVDVSEWFTEKIVRIYKIWSLTARSAGIISDLGTYTGYVLIFKNLISGVTSVGSMFFQIRMIQSTQSYLSNLTSQINNVMEISVRIQEVYDIFQMKGQISNGSVPLPRLREGPKIEIKDLTFSYPSKDKEVLKNLNLTINAGEKIAIVGENGSGKTTLVKLLCKMYSPTRGSIRINDLPLEDLRINDWYKNLGVMFQEYNTYPQLSVKENITIGRSIEGKNLLETTQKEAKLREAAEGSNVLDNIMEFPNCWDQLLSEKYKGGIRPSTGQWQKIAISRFFYRDASTVIFDEPTASIDAVSEYNIFNRIYSFFEKKTVIIISHRFGTVRNADRIFVLKDGEIKEQGTHLELMQIDNGTYRTSFELQKKGYE</sequence>
<feature type="domain" description="ABC transmembrane type-1" evidence="9">
    <location>
        <begin position="39"/>
        <end position="327"/>
    </location>
</feature>
<feature type="transmembrane region" description="Helical" evidence="7">
    <location>
        <begin position="37"/>
        <end position="59"/>
    </location>
</feature>
<keyword evidence="3" id="KW-0547">Nucleotide-binding</keyword>
<proteinExistence type="predicted"/>
<evidence type="ECO:0000256" key="7">
    <source>
        <dbReference type="SAM" id="Phobius"/>
    </source>
</evidence>
<dbReference type="Pfam" id="PF00005">
    <property type="entry name" value="ABC_tran"/>
    <property type="match status" value="1"/>
</dbReference>
<dbReference type="GO" id="GO:0005886">
    <property type="term" value="C:plasma membrane"/>
    <property type="evidence" value="ECO:0007669"/>
    <property type="project" value="UniProtKB-SubCell"/>
</dbReference>
<evidence type="ECO:0000256" key="3">
    <source>
        <dbReference type="ARBA" id="ARBA00022741"/>
    </source>
</evidence>
<dbReference type="SMART" id="SM00382">
    <property type="entry name" value="AAA"/>
    <property type="match status" value="1"/>
</dbReference>
<dbReference type="PANTHER" id="PTHR43394">
    <property type="entry name" value="ATP-DEPENDENT PERMEASE MDL1, MITOCHONDRIAL"/>
    <property type="match status" value="1"/>
</dbReference>
<dbReference type="PROSITE" id="PS50929">
    <property type="entry name" value="ABC_TM1F"/>
    <property type="match status" value="1"/>
</dbReference>
<dbReference type="GO" id="GO:0016887">
    <property type="term" value="F:ATP hydrolysis activity"/>
    <property type="evidence" value="ECO:0007669"/>
    <property type="project" value="InterPro"/>
</dbReference>
<protein>
    <submittedName>
        <fullName evidence="10">ABC transporter ATP-binding protein</fullName>
    </submittedName>
</protein>
<dbReference type="CDD" id="cd03228">
    <property type="entry name" value="ABCC_MRP_Like"/>
    <property type="match status" value="1"/>
</dbReference>